<evidence type="ECO:0000313" key="1">
    <source>
        <dbReference type="EMBL" id="MYM82171.1"/>
    </source>
</evidence>
<protein>
    <submittedName>
        <fullName evidence="1">Uncharacterized protein</fullName>
    </submittedName>
</protein>
<sequence>MDHPIALHLPSKVFCALVAHAGDGGYGPKAEAALCDLIRNWIATTEAAPRPWADDEPDGDDGARTFTKPPLLAPAAVATSVTATAVSRGYQWKQVFLPNGTELRAIHAGRSTYAKVEDEQILSDGAPTTPSRLANLRGCGTRNAWRTVWLRFPGAPRWRRAADCRR</sequence>
<dbReference type="AlphaFoldDB" id="A0A6L8MIU9"/>
<proteinExistence type="predicted"/>
<organism evidence="1 2">
    <name type="scientific">Duganella lactea</name>
    <dbReference type="NCBI Taxonomy" id="2692173"/>
    <lineage>
        <taxon>Bacteria</taxon>
        <taxon>Pseudomonadati</taxon>
        <taxon>Pseudomonadota</taxon>
        <taxon>Betaproteobacteria</taxon>
        <taxon>Burkholderiales</taxon>
        <taxon>Oxalobacteraceae</taxon>
        <taxon>Telluria group</taxon>
        <taxon>Duganella</taxon>
    </lineage>
</organism>
<dbReference type="RefSeq" id="WP_161019233.1">
    <property type="nucleotide sequence ID" value="NZ_WWCP01000008.1"/>
</dbReference>
<gene>
    <name evidence="1" type="ORF">GTP44_09430</name>
</gene>
<dbReference type="Proteomes" id="UP000474565">
    <property type="component" value="Unassembled WGS sequence"/>
</dbReference>
<dbReference type="EMBL" id="WWCP01000008">
    <property type="protein sequence ID" value="MYM82171.1"/>
    <property type="molecule type" value="Genomic_DNA"/>
</dbReference>
<evidence type="ECO:0000313" key="2">
    <source>
        <dbReference type="Proteomes" id="UP000474565"/>
    </source>
</evidence>
<comment type="caution">
    <text evidence="1">The sequence shown here is derived from an EMBL/GenBank/DDBJ whole genome shotgun (WGS) entry which is preliminary data.</text>
</comment>
<reference evidence="1 2" key="1">
    <citation type="submission" date="2019-12" db="EMBL/GenBank/DDBJ databases">
        <title>Novel species isolated from a subtropical stream in China.</title>
        <authorList>
            <person name="Lu H."/>
        </authorList>
    </citation>
    <scope>NUCLEOTIDE SEQUENCE [LARGE SCALE GENOMIC DNA]</scope>
    <source>
        <strain evidence="1 2">FT50W</strain>
    </source>
</reference>
<accession>A0A6L8MIU9</accession>
<name>A0A6L8MIU9_9BURK</name>